<gene>
    <name evidence="1" type="ORF">GPUH_LOCUS16483</name>
</gene>
<accession>A0A183E692</accession>
<dbReference type="AlphaFoldDB" id="A0A183E692"/>
<dbReference type="Proteomes" id="UP000271098">
    <property type="component" value="Unassembled WGS sequence"/>
</dbReference>
<organism evidence="3">
    <name type="scientific">Gongylonema pulchrum</name>
    <dbReference type="NCBI Taxonomy" id="637853"/>
    <lineage>
        <taxon>Eukaryota</taxon>
        <taxon>Metazoa</taxon>
        <taxon>Ecdysozoa</taxon>
        <taxon>Nematoda</taxon>
        <taxon>Chromadorea</taxon>
        <taxon>Rhabditida</taxon>
        <taxon>Spirurina</taxon>
        <taxon>Spiruromorpha</taxon>
        <taxon>Spiruroidea</taxon>
        <taxon>Gongylonematidae</taxon>
        <taxon>Gongylonema</taxon>
    </lineage>
</organism>
<dbReference type="EMBL" id="UYRT01083818">
    <property type="protein sequence ID" value="VDN27978.1"/>
    <property type="molecule type" value="Genomic_DNA"/>
</dbReference>
<keyword evidence="2" id="KW-1185">Reference proteome</keyword>
<reference evidence="3" key="1">
    <citation type="submission" date="2016-06" db="UniProtKB">
        <authorList>
            <consortium name="WormBaseParasite"/>
        </authorList>
    </citation>
    <scope>IDENTIFICATION</scope>
</reference>
<protein>
    <submittedName>
        <fullName evidence="3">Transposase</fullName>
    </submittedName>
</protein>
<evidence type="ECO:0000313" key="1">
    <source>
        <dbReference type="EMBL" id="VDN27978.1"/>
    </source>
</evidence>
<reference evidence="1 2" key="2">
    <citation type="submission" date="2018-11" db="EMBL/GenBank/DDBJ databases">
        <authorList>
            <consortium name="Pathogen Informatics"/>
        </authorList>
    </citation>
    <scope>NUCLEOTIDE SEQUENCE [LARGE SCALE GENOMIC DNA]</scope>
</reference>
<dbReference type="WBParaSite" id="GPUH_0001650501-mRNA-1">
    <property type="protein sequence ID" value="GPUH_0001650501-mRNA-1"/>
    <property type="gene ID" value="GPUH_0001650501"/>
</dbReference>
<sequence length="81" mass="9537">MKRTGRKWRALRKKANIRAVWAHARNHQQAQRLLSTTLSRKEEAQADIFETVPGSLRMQQEKNDAVGLKHPHLRHIYRDIS</sequence>
<evidence type="ECO:0000313" key="2">
    <source>
        <dbReference type="Proteomes" id="UP000271098"/>
    </source>
</evidence>
<name>A0A183E692_9BILA</name>
<evidence type="ECO:0000313" key="3">
    <source>
        <dbReference type="WBParaSite" id="GPUH_0001650501-mRNA-1"/>
    </source>
</evidence>
<proteinExistence type="predicted"/>